<comment type="caution">
    <text evidence="1">The sequence shown here is derived from an EMBL/GenBank/DDBJ whole genome shotgun (WGS) entry which is preliminary data.</text>
</comment>
<feature type="non-terminal residue" evidence="1">
    <location>
        <position position="1"/>
    </location>
</feature>
<dbReference type="AlphaFoldDB" id="A0A843UUR5"/>
<accession>A0A843UUR5</accession>
<organism evidence="1 2">
    <name type="scientific">Colocasia esculenta</name>
    <name type="common">Wild taro</name>
    <name type="synonym">Arum esculentum</name>
    <dbReference type="NCBI Taxonomy" id="4460"/>
    <lineage>
        <taxon>Eukaryota</taxon>
        <taxon>Viridiplantae</taxon>
        <taxon>Streptophyta</taxon>
        <taxon>Embryophyta</taxon>
        <taxon>Tracheophyta</taxon>
        <taxon>Spermatophyta</taxon>
        <taxon>Magnoliopsida</taxon>
        <taxon>Liliopsida</taxon>
        <taxon>Araceae</taxon>
        <taxon>Aroideae</taxon>
        <taxon>Colocasieae</taxon>
        <taxon>Colocasia</taxon>
    </lineage>
</organism>
<proteinExistence type="predicted"/>
<keyword evidence="2" id="KW-1185">Reference proteome</keyword>
<dbReference type="Proteomes" id="UP000652761">
    <property type="component" value="Unassembled WGS sequence"/>
</dbReference>
<name>A0A843UUR5_COLES</name>
<reference evidence="1" key="1">
    <citation type="submission" date="2017-07" db="EMBL/GenBank/DDBJ databases">
        <title>Taro Niue Genome Assembly and Annotation.</title>
        <authorList>
            <person name="Atibalentja N."/>
            <person name="Keating K."/>
            <person name="Fields C.J."/>
        </authorList>
    </citation>
    <scope>NUCLEOTIDE SEQUENCE</scope>
    <source>
        <strain evidence="1">Niue_2</strain>
        <tissue evidence="1">Leaf</tissue>
    </source>
</reference>
<evidence type="ECO:0000313" key="1">
    <source>
        <dbReference type="EMBL" id="MQL87345.1"/>
    </source>
</evidence>
<sequence>MDPTLCPVWITVTRESRRPKMKKPLQKCRAVLRCCRCNWSLLPYHWGYQWLNRYYLRGPWWLLLCCHLCELLTYFRHLLVLPRTLEHRSRPLLHDIQRGRGRKPLLLLLLPSLLQRNALRQRVPRLLELLGLSVNRHVLGCNRPIRLELLMIHQLTSLSASAWRH</sequence>
<protein>
    <submittedName>
        <fullName evidence="1">Uncharacterized protein</fullName>
    </submittedName>
</protein>
<gene>
    <name evidence="1" type="ORF">Taro_019881</name>
</gene>
<evidence type="ECO:0000313" key="2">
    <source>
        <dbReference type="Proteomes" id="UP000652761"/>
    </source>
</evidence>
<dbReference type="EMBL" id="NMUH01000970">
    <property type="protein sequence ID" value="MQL87345.1"/>
    <property type="molecule type" value="Genomic_DNA"/>
</dbReference>